<proteinExistence type="predicted"/>
<dbReference type="FunFam" id="1.10.220.150:FF:000014">
    <property type="entry name" value="ADP-ribosylation factor GTPase-activating protein"/>
    <property type="match status" value="1"/>
</dbReference>
<feature type="region of interest" description="Disordered" evidence="6">
    <location>
        <begin position="121"/>
        <end position="175"/>
    </location>
</feature>
<dbReference type="PROSITE" id="PS50115">
    <property type="entry name" value="ARFGAP"/>
    <property type="match status" value="1"/>
</dbReference>
<dbReference type="GO" id="GO:0032012">
    <property type="term" value="P:regulation of ARF protein signal transduction"/>
    <property type="evidence" value="ECO:0007669"/>
    <property type="project" value="TreeGrafter"/>
</dbReference>
<dbReference type="CDD" id="cd08830">
    <property type="entry name" value="ArfGap_ArfGap1"/>
    <property type="match status" value="1"/>
</dbReference>
<dbReference type="GO" id="GO:0000139">
    <property type="term" value="C:Golgi membrane"/>
    <property type="evidence" value="ECO:0007669"/>
    <property type="project" value="TreeGrafter"/>
</dbReference>
<dbReference type="AlphaFoldDB" id="A0A6V1NUA9"/>
<dbReference type="GO" id="GO:0030100">
    <property type="term" value="P:regulation of endocytosis"/>
    <property type="evidence" value="ECO:0007669"/>
    <property type="project" value="TreeGrafter"/>
</dbReference>
<protein>
    <recommendedName>
        <fullName evidence="7">Arf-GAP domain-containing protein</fullName>
    </recommendedName>
</protein>
<keyword evidence="2" id="KW-0479">Metal-binding</keyword>
<evidence type="ECO:0000259" key="7">
    <source>
        <dbReference type="PROSITE" id="PS50115"/>
    </source>
</evidence>
<dbReference type="EMBL" id="HBIU01010572">
    <property type="protein sequence ID" value="CAE0625846.1"/>
    <property type="molecule type" value="Transcribed_RNA"/>
</dbReference>
<evidence type="ECO:0000256" key="2">
    <source>
        <dbReference type="ARBA" id="ARBA00022723"/>
    </source>
</evidence>
<dbReference type="GO" id="GO:0008270">
    <property type="term" value="F:zinc ion binding"/>
    <property type="evidence" value="ECO:0007669"/>
    <property type="project" value="UniProtKB-KW"/>
</dbReference>
<feature type="region of interest" description="Disordered" evidence="6">
    <location>
        <begin position="195"/>
        <end position="228"/>
    </location>
</feature>
<name>A0A6V1NUA9_HETAK</name>
<keyword evidence="3 5" id="KW-0863">Zinc-finger</keyword>
<dbReference type="InterPro" id="IPR001164">
    <property type="entry name" value="ArfGAP_dom"/>
</dbReference>
<keyword evidence="1" id="KW-0343">GTPase activation</keyword>
<feature type="domain" description="Arf-GAP" evidence="7">
    <location>
        <begin position="7"/>
        <end position="123"/>
    </location>
</feature>
<feature type="compositionally biased region" description="Low complexity" evidence="6">
    <location>
        <begin position="432"/>
        <end position="448"/>
    </location>
</feature>
<reference evidence="8" key="1">
    <citation type="submission" date="2021-01" db="EMBL/GenBank/DDBJ databases">
        <authorList>
            <person name="Corre E."/>
            <person name="Pelletier E."/>
            <person name="Niang G."/>
            <person name="Scheremetjew M."/>
            <person name="Finn R."/>
            <person name="Kale V."/>
            <person name="Holt S."/>
            <person name="Cochrane G."/>
            <person name="Meng A."/>
            <person name="Brown T."/>
            <person name="Cohen L."/>
        </authorList>
    </citation>
    <scope>NUCLEOTIDE SEQUENCE</scope>
    <source>
        <strain evidence="8">CCMP3107</strain>
    </source>
</reference>
<evidence type="ECO:0000256" key="4">
    <source>
        <dbReference type="ARBA" id="ARBA00022833"/>
    </source>
</evidence>
<dbReference type="PANTHER" id="PTHR46395:SF1">
    <property type="entry name" value="ADP-RIBOSYLATION FACTOR GTPASE-ACTIVATING PROTEIN 1"/>
    <property type="match status" value="1"/>
</dbReference>
<accession>A0A6V1NUA9</accession>
<feature type="region of interest" description="Disordered" evidence="6">
    <location>
        <begin position="341"/>
        <end position="483"/>
    </location>
</feature>
<dbReference type="InterPro" id="IPR038508">
    <property type="entry name" value="ArfGAP_dom_sf"/>
</dbReference>
<dbReference type="Pfam" id="PF01412">
    <property type="entry name" value="ArfGap"/>
    <property type="match status" value="1"/>
</dbReference>
<feature type="compositionally biased region" description="Basic and acidic residues" evidence="6">
    <location>
        <begin position="341"/>
        <end position="352"/>
    </location>
</feature>
<feature type="compositionally biased region" description="Basic and acidic residues" evidence="6">
    <location>
        <begin position="160"/>
        <end position="169"/>
    </location>
</feature>
<dbReference type="Gene3D" id="1.10.220.150">
    <property type="entry name" value="Arf GTPase activating protein"/>
    <property type="match status" value="1"/>
</dbReference>
<sequence length="483" mass="49608">MAHAMDPAVANELRQLPGNTSCVDCGSPHPQWASVTYGSFFCLECSGQHRGLGVHLSFVRSVTMDSWTDKQIDMMRAGGNTKFREWMTSKGVDNNMHIRAKYNTPEAELYKERLRATVEGRPLPETLPERAAPIQPPPHSAPGRMGHGGGSGSGGGGEAPRSHLERLPGESEEEYMARQLRLKDEAAARLRAKFGPGGLGGGSGGLGSGSRMQGIGSDPNYKPAGGGGRYGGGGGDLGTQAAALGGQALTGLSSAFSYLSTKGQQAAKTAVDTVSDEQLQSRVKGSLYSGWNTVSSTINDPNLTDNLKKTGEKGLGTVSKLGRGLWGALVGEEEPDLLGALKEKGFEPKESSSKYTGVGADSLRTDPGPPAPQGIDDLLSGARYDEIPPPPPAAAAPAADLLGPPASGGGGGGEPYYASPASSLRSSAGATPLAPAAPSSQGGSSSLLVEPPTPPPAAAPPAQRGPVPDAKKTEEDFFAEFGV</sequence>
<gene>
    <name evidence="8" type="ORF">HAKA00212_LOCUS4517</name>
</gene>
<organism evidence="8">
    <name type="scientific">Heterosigma akashiwo</name>
    <name type="common">Chromophytic alga</name>
    <name type="synonym">Heterosigma carterae</name>
    <dbReference type="NCBI Taxonomy" id="2829"/>
    <lineage>
        <taxon>Eukaryota</taxon>
        <taxon>Sar</taxon>
        <taxon>Stramenopiles</taxon>
        <taxon>Ochrophyta</taxon>
        <taxon>Raphidophyceae</taxon>
        <taxon>Chattonellales</taxon>
        <taxon>Chattonellaceae</taxon>
        <taxon>Heterosigma</taxon>
    </lineage>
</organism>
<feature type="compositionally biased region" description="Low complexity" evidence="6">
    <location>
        <begin position="395"/>
        <end position="405"/>
    </location>
</feature>
<dbReference type="PANTHER" id="PTHR46395">
    <property type="entry name" value="ADP-RIBOSYLATION FACTOR GTPASE-ACTIVATING PROTEIN 1"/>
    <property type="match status" value="1"/>
</dbReference>
<dbReference type="SMART" id="SM00105">
    <property type="entry name" value="ArfGap"/>
    <property type="match status" value="1"/>
</dbReference>
<evidence type="ECO:0000256" key="6">
    <source>
        <dbReference type="SAM" id="MobiDB-lite"/>
    </source>
</evidence>
<evidence type="ECO:0000256" key="1">
    <source>
        <dbReference type="ARBA" id="ARBA00022468"/>
    </source>
</evidence>
<evidence type="ECO:0000256" key="5">
    <source>
        <dbReference type="PROSITE-ProRule" id="PRU00288"/>
    </source>
</evidence>
<evidence type="ECO:0000256" key="3">
    <source>
        <dbReference type="ARBA" id="ARBA00022771"/>
    </source>
</evidence>
<feature type="compositionally biased region" description="Gly residues" evidence="6">
    <location>
        <begin position="195"/>
        <end position="208"/>
    </location>
</feature>
<keyword evidence="4" id="KW-0862">Zinc</keyword>
<dbReference type="PRINTS" id="PR00405">
    <property type="entry name" value="REVINTRACTNG"/>
</dbReference>
<dbReference type="SUPFAM" id="SSF57863">
    <property type="entry name" value="ArfGap/RecO-like zinc finger"/>
    <property type="match status" value="1"/>
</dbReference>
<feature type="compositionally biased region" description="Gly residues" evidence="6">
    <location>
        <begin position="145"/>
        <end position="158"/>
    </location>
</feature>
<dbReference type="GO" id="GO:0005096">
    <property type="term" value="F:GTPase activator activity"/>
    <property type="evidence" value="ECO:0007669"/>
    <property type="project" value="UniProtKB-KW"/>
</dbReference>
<evidence type="ECO:0000313" key="8">
    <source>
        <dbReference type="EMBL" id="CAE0625846.1"/>
    </source>
</evidence>
<dbReference type="InterPro" id="IPR037278">
    <property type="entry name" value="ARFGAP/RecO"/>
</dbReference>